<organism evidence="1 2">
    <name type="scientific">Trichloromonas acetexigens</name>
    <dbReference type="NCBI Taxonomy" id="38815"/>
    <lineage>
        <taxon>Bacteria</taxon>
        <taxon>Pseudomonadati</taxon>
        <taxon>Thermodesulfobacteriota</taxon>
        <taxon>Desulfuromonadia</taxon>
        <taxon>Desulfuromonadales</taxon>
        <taxon>Trichloromonadaceae</taxon>
        <taxon>Trichloromonas</taxon>
    </lineage>
</organism>
<dbReference type="RefSeq" id="WP_092056170.1">
    <property type="nucleotide sequence ID" value="NZ_FOJJ01000012.1"/>
</dbReference>
<dbReference type="AlphaFoldDB" id="A0A550JJB9"/>
<keyword evidence="2" id="KW-1185">Reference proteome</keyword>
<dbReference type="PANTHER" id="PTHR37804">
    <property type="entry name" value="CDAA REGULATORY PROTEIN CDAR"/>
    <property type="match status" value="1"/>
</dbReference>
<dbReference type="Gene3D" id="2.170.120.30">
    <property type="match status" value="1"/>
</dbReference>
<dbReference type="Gene3D" id="2.170.120.40">
    <property type="entry name" value="YbbR-like domain"/>
    <property type="match status" value="1"/>
</dbReference>
<reference evidence="1 2" key="1">
    <citation type="submission" date="2019-07" db="EMBL/GenBank/DDBJ databases">
        <title>Insights of Desulfuromonas acetexigens electromicrobiology.</title>
        <authorList>
            <person name="Katuri K."/>
            <person name="Sapireddy V."/>
            <person name="Shaw D.R."/>
            <person name="Saikaly P."/>
        </authorList>
    </citation>
    <scope>NUCLEOTIDE SEQUENCE [LARGE SCALE GENOMIC DNA]</scope>
    <source>
        <strain evidence="1 2">2873</strain>
    </source>
</reference>
<name>A0A550JJB9_9BACT</name>
<dbReference type="Pfam" id="PF07949">
    <property type="entry name" value="YbbR"/>
    <property type="match status" value="2"/>
</dbReference>
<dbReference type="InterPro" id="IPR053154">
    <property type="entry name" value="c-di-AMP_regulator"/>
</dbReference>
<dbReference type="InterPro" id="IPR012505">
    <property type="entry name" value="YbbR"/>
</dbReference>
<dbReference type="Proteomes" id="UP000317155">
    <property type="component" value="Unassembled WGS sequence"/>
</dbReference>
<accession>A0A550JJB9</accession>
<evidence type="ECO:0000313" key="1">
    <source>
        <dbReference type="EMBL" id="TRO83311.1"/>
    </source>
</evidence>
<dbReference type="EMBL" id="VJVV01000002">
    <property type="protein sequence ID" value="TRO83311.1"/>
    <property type="molecule type" value="Genomic_DNA"/>
</dbReference>
<dbReference type="OrthoDB" id="128578at2"/>
<sequence length="235" mass="26186">MFRRLTENLFLKLLSLAFALILWFFVMGEQKQELSYAVPLAIKNLPANLMVANEIPSQVDVRISGPRTLLMNLDPKDMGIAVDLRGLQPGVTSFRRLEELFNLPGALKITRLSPSFVDVRLERIKDKKVPVKLVISGAPAPGFELREIQLAPAEVLVEGAEGELKNVAQAETDPVEIEGVRDSFSLIVPIDYRGRYTYLKEDRTVEVHVTIVKLPEPEIPAAEVIGGEQTGEKKE</sequence>
<dbReference type="PANTHER" id="PTHR37804:SF1">
    <property type="entry name" value="CDAA REGULATORY PROTEIN CDAR"/>
    <property type="match status" value="1"/>
</dbReference>
<dbReference type="CDD" id="cd20206">
    <property type="entry name" value="YbbR"/>
    <property type="match status" value="1"/>
</dbReference>
<protein>
    <submittedName>
        <fullName evidence="1">YbbR-like domain-containing protein</fullName>
    </submittedName>
</protein>
<evidence type="ECO:0000313" key="2">
    <source>
        <dbReference type="Proteomes" id="UP000317155"/>
    </source>
</evidence>
<gene>
    <name evidence="1" type="ORF">FL622_04300</name>
</gene>
<proteinExistence type="predicted"/>
<comment type="caution">
    <text evidence="1">The sequence shown here is derived from an EMBL/GenBank/DDBJ whole genome shotgun (WGS) entry which is preliminary data.</text>
</comment>